<sequence>MDSPFSRYLGTNYIPSDSEIECIQTTLVDYSTEVSRLDSLIRELNSRREKLTRYIDSHRALISLGRRLPRDVLEEIFVTCLPTSRNAIMSAKEAPILLCHLCSGWRTIALSTATLWASLHLPLEFIFARGLHVPAIEWIARSSGCPLRFP</sequence>
<evidence type="ECO:0000313" key="2">
    <source>
        <dbReference type="Proteomes" id="UP001218218"/>
    </source>
</evidence>
<dbReference type="Proteomes" id="UP001218218">
    <property type="component" value="Unassembled WGS sequence"/>
</dbReference>
<name>A0AAD7F0T8_9AGAR</name>
<dbReference type="EMBL" id="JARIHO010000007">
    <property type="protein sequence ID" value="KAJ7358481.1"/>
    <property type="molecule type" value="Genomic_DNA"/>
</dbReference>
<proteinExistence type="predicted"/>
<evidence type="ECO:0000313" key="1">
    <source>
        <dbReference type="EMBL" id="KAJ7358481.1"/>
    </source>
</evidence>
<dbReference type="AlphaFoldDB" id="A0AAD7F0T8"/>
<keyword evidence="2" id="KW-1185">Reference proteome</keyword>
<accession>A0AAD7F0T8</accession>
<protein>
    <recommendedName>
        <fullName evidence="3">F-box domain-containing protein</fullName>
    </recommendedName>
</protein>
<evidence type="ECO:0008006" key="3">
    <source>
        <dbReference type="Google" id="ProtNLM"/>
    </source>
</evidence>
<reference evidence="1" key="1">
    <citation type="submission" date="2023-03" db="EMBL/GenBank/DDBJ databases">
        <title>Massive genome expansion in bonnet fungi (Mycena s.s.) driven by repeated elements and novel gene families across ecological guilds.</title>
        <authorList>
            <consortium name="Lawrence Berkeley National Laboratory"/>
            <person name="Harder C.B."/>
            <person name="Miyauchi S."/>
            <person name="Viragh M."/>
            <person name="Kuo A."/>
            <person name="Thoen E."/>
            <person name="Andreopoulos B."/>
            <person name="Lu D."/>
            <person name="Skrede I."/>
            <person name="Drula E."/>
            <person name="Henrissat B."/>
            <person name="Morin E."/>
            <person name="Kohler A."/>
            <person name="Barry K."/>
            <person name="LaButti K."/>
            <person name="Morin E."/>
            <person name="Salamov A."/>
            <person name="Lipzen A."/>
            <person name="Mereny Z."/>
            <person name="Hegedus B."/>
            <person name="Baldrian P."/>
            <person name="Stursova M."/>
            <person name="Weitz H."/>
            <person name="Taylor A."/>
            <person name="Grigoriev I.V."/>
            <person name="Nagy L.G."/>
            <person name="Martin F."/>
            <person name="Kauserud H."/>
        </authorList>
    </citation>
    <scope>NUCLEOTIDE SEQUENCE</scope>
    <source>
        <strain evidence="1">CBHHK002</strain>
    </source>
</reference>
<comment type="caution">
    <text evidence="1">The sequence shown here is derived from an EMBL/GenBank/DDBJ whole genome shotgun (WGS) entry which is preliminary data.</text>
</comment>
<organism evidence="1 2">
    <name type="scientific">Mycena albidolilacea</name>
    <dbReference type="NCBI Taxonomy" id="1033008"/>
    <lineage>
        <taxon>Eukaryota</taxon>
        <taxon>Fungi</taxon>
        <taxon>Dikarya</taxon>
        <taxon>Basidiomycota</taxon>
        <taxon>Agaricomycotina</taxon>
        <taxon>Agaricomycetes</taxon>
        <taxon>Agaricomycetidae</taxon>
        <taxon>Agaricales</taxon>
        <taxon>Marasmiineae</taxon>
        <taxon>Mycenaceae</taxon>
        <taxon>Mycena</taxon>
    </lineage>
</organism>
<gene>
    <name evidence="1" type="ORF">DFH08DRAFT_770314</name>
</gene>